<feature type="domain" description="HTH luxR-type" evidence="4">
    <location>
        <begin position="860"/>
        <end position="922"/>
    </location>
</feature>
<evidence type="ECO:0000313" key="6">
    <source>
        <dbReference type="Proteomes" id="UP000237061"/>
    </source>
</evidence>
<dbReference type="PANTHER" id="PTHR44688:SF16">
    <property type="entry name" value="DNA-BINDING TRANSCRIPTIONAL ACTIVATOR DEVR_DOSR"/>
    <property type="match status" value="1"/>
</dbReference>
<dbReference type="GO" id="GO:0003677">
    <property type="term" value="F:DNA binding"/>
    <property type="evidence" value="ECO:0007669"/>
    <property type="project" value="UniProtKB-KW"/>
</dbReference>
<dbReference type="InterPro" id="IPR036388">
    <property type="entry name" value="WH-like_DNA-bd_sf"/>
</dbReference>
<dbReference type="CDD" id="cd06170">
    <property type="entry name" value="LuxR_C_like"/>
    <property type="match status" value="1"/>
</dbReference>
<dbReference type="Proteomes" id="UP000237061">
    <property type="component" value="Unassembled WGS sequence"/>
</dbReference>
<keyword evidence="2" id="KW-0238">DNA-binding</keyword>
<comment type="caution">
    <text evidence="5">The sequence shown here is derived from an EMBL/GenBank/DDBJ whole genome shotgun (WGS) entry which is preliminary data.</text>
</comment>
<keyword evidence="1" id="KW-0805">Transcription regulation</keyword>
<evidence type="ECO:0000256" key="2">
    <source>
        <dbReference type="ARBA" id="ARBA00023125"/>
    </source>
</evidence>
<dbReference type="InterPro" id="IPR016032">
    <property type="entry name" value="Sig_transdc_resp-reg_C-effctor"/>
</dbReference>
<sequence length="922" mass="98260">MPACGLDPTVEVLELAVHHGRSRPMSHTVLESTHIVTHPTISPNGHSKNGDTFSAVREPILETIQGRLLHRDSCGAILLGEYGVGKTCVAKQVLEVMEHDCLVVSLRCSASTVTIDYGALSPLMGSVAPDTIESPMSVLRAVSKELLQRASRRPIVLFIDNVQDLDDHSALIVSQLAVSKAVKLLLTGDSLTSIPGEILGLWRDGLISRMDVLPISEADARDWLEEFLDRPVSAAAANSLYEAGGGNPRFLSAVVVEQMGAGSVVLNEGVWVLSGAPFVCGRNSVDTVMAALLSLSVHERLVVEALALSGGLSIGQLMAFCDAKAVDSLQQRGFLTMGKKDGTLVHLRNNLVAQVLRQEVPAGRSRELQRLAAASADDQGAADMDNFQLAIWAIDCGNAEGLEHGHDQAREANNAGRPDLALRILDAMPGHGSDPLVLVESARAYLGLGNLDGARAVLFAPSLRLAELPLEQWVDVMLLRMAMASGGKTAAADAHDLHASISLRLHDERADYSATIVDLRERLQLAEIDLNLEKGRYAEVGPQLQLLHSTGASASTRRLAGLWLIEVWTLTGRALDAAKIADELELEAIVRDDAGPFEDLAGSALVTAITASLMAGNPGSYLLQAAQGPSNRMRSITLGQLVEGLMHAYSGRADKALRSLLAAASQFDQLDESASQALAYSAIAYSYALKGDDESAKTFMTLRNAMAVSGPRLTVLACESFEVLASAEIASREKAIVSLYSLADESHRGQVPALEMGFLCAAVRLGSSKGAPRLLDIAAQVQGPWARCCEGFAQGVMNSNAPHLLEMAEAASAYGDDLFARDIARAALKIASDGADKGSLRVAHQLIRNGVMKLGHVKVSSDDGQMLTFREQEIASLAARGASNKAIAAQMHISVRTVEGHLYQVYSKLQVNSRAELRESLA</sequence>
<dbReference type="InterPro" id="IPR000792">
    <property type="entry name" value="Tscrpt_reg_LuxR_C"/>
</dbReference>
<dbReference type="InterPro" id="IPR027417">
    <property type="entry name" value="P-loop_NTPase"/>
</dbReference>
<reference evidence="5 6" key="1">
    <citation type="submission" date="2018-01" db="EMBL/GenBank/DDBJ databases">
        <title>Arthrobacter sp. nov., from glaciers in China.</title>
        <authorList>
            <person name="Liu Q."/>
            <person name="Xin Y.-H."/>
        </authorList>
    </citation>
    <scope>NUCLEOTIDE SEQUENCE [LARGE SCALE GENOMIC DNA]</scope>
    <source>
        <strain evidence="5 6">HLT2-12-2</strain>
    </source>
</reference>
<dbReference type="GO" id="GO:0006355">
    <property type="term" value="P:regulation of DNA-templated transcription"/>
    <property type="evidence" value="ECO:0007669"/>
    <property type="project" value="InterPro"/>
</dbReference>
<evidence type="ECO:0000256" key="1">
    <source>
        <dbReference type="ARBA" id="ARBA00023015"/>
    </source>
</evidence>
<evidence type="ECO:0000313" key="5">
    <source>
        <dbReference type="EMBL" id="POH74879.1"/>
    </source>
</evidence>
<dbReference type="AlphaFoldDB" id="A0A2S4A0S6"/>
<gene>
    <name evidence="5" type="ORF">CVS27_03155</name>
</gene>
<keyword evidence="6" id="KW-1185">Reference proteome</keyword>
<organism evidence="5 6">
    <name type="scientific">Arthrobacter glacialis</name>
    <dbReference type="NCBI Taxonomy" id="1664"/>
    <lineage>
        <taxon>Bacteria</taxon>
        <taxon>Bacillati</taxon>
        <taxon>Actinomycetota</taxon>
        <taxon>Actinomycetes</taxon>
        <taxon>Micrococcales</taxon>
        <taxon>Micrococcaceae</taxon>
        <taxon>Arthrobacter</taxon>
    </lineage>
</organism>
<dbReference type="Pfam" id="PF00196">
    <property type="entry name" value="GerE"/>
    <property type="match status" value="1"/>
</dbReference>
<dbReference type="Gene3D" id="3.40.50.300">
    <property type="entry name" value="P-loop containing nucleotide triphosphate hydrolases"/>
    <property type="match status" value="1"/>
</dbReference>
<dbReference type="PROSITE" id="PS50043">
    <property type="entry name" value="HTH_LUXR_2"/>
    <property type="match status" value="1"/>
</dbReference>
<dbReference type="Gene3D" id="1.10.10.10">
    <property type="entry name" value="Winged helix-like DNA-binding domain superfamily/Winged helix DNA-binding domain"/>
    <property type="match status" value="1"/>
</dbReference>
<dbReference type="SUPFAM" id="SSF46894">
    <property type="entry name" value="C-terminal effector domain of the bipartite response regulators"/>
    <property type="match status" value="1"/>
</dbReference>
<keyword evidence="3" id="KW-0804">Transcription</keyword>
<name>A0A2S4A0S6_ARTGL</name>
<evidence type="ECO:0000259" key="4">
    <source>
        <dbReference type="PROSITE" id="PS50043"/>
    </source>
</evidence>
<dbReference type="SUPFAM" id="SSF52540">
    <property type="entry name" value="P-loop containing nucleoside triphosphate hydrolases"/>
    <property type="match status" value="1"/>
</dbReference>
<dbReference type="SMART" id="SM00421">
    <property type="entry name" value="HTH_LUXR"/>
    <property type="match status" value="1"/>
</dbReference>
<dbReference type="EMBL" id="PPXC01000002">
    <property type="protein sequence ID" value="POH74879.1"/>
    <property type="molecule type" value="Genomic_DNA"/>
</dbReference>
<accession>A0A2S4A0S6</accession>
<dbReference type="PRINTS" id="PR00038">
    <property type="entry name" value="HTHLUXR"/>
</dbReference>
<proteinExistence type="predicted"/>
<dbReference type="OrthoDB" id="3197423at2"/>
<protein>
    <recommendedName>
        <fullName evidence="4">HTH luxR-type domain-containing protein</fullName>
    </recommendedName>
</protein>
<dbReference type="PANTHER" id="PTHR44688">
    <property type="entry name" value="DNA-BINDING TRANSCRIPTIONAL ACTIVATOR DEVR_DOSR"/>
    <property type="match status" value="1"/>
</dbReference>
<evidence type="ECO:0000256" key="3">
    <source>
        <dbReference type="ARBA" id="ARBA00023163"/>
    </source>
</evidence>